<sequence length="331" mass="35335">MAPQLAWLGLGNMGRGMAKNLAAKGSLATPLIIYNRNITRAQEFQAATPNTTIANTVSEAVTKSDIIFTCVGDDAAIQSIIDASIASGSPLTDKLFVDCSTVHPDTTTSISEKLQAKGARFVASPVFGAPPMAAAGQVIPVLAGPREAVEQVKPYTTGVIAKAVVDFSDQPPAKASQLKILGNTFVLGMVESIAEGLVVADKCGLGTDALHQFFEAVFPGPYVAYSARMRSGDYHERKEPLFAVDLARKDARHAMDLAGKVGARMKGIELADDYMAKVKEHMGERGDVAEPSNEAFSVNYEINITRQEIAKKRARLSELQAELRNRPSVSA</sequence>
<evidence type="ECO:0000259" key="6">
    <source>
        <dbReference type="Pfam" id="PF14833"/>
    </source>
</evidence>
<dbReference type="Pfam" id="PF14833">
    <property type="entry name" value="NAD_binding_11"/>
    <property type="match status" value="1"/>
</dbReference>
<evidence type="ECO:0000313" key="7">
    <source>
        <dbReference type="RefSeq" id="XP_001388491.3"/>
    </source>
</evidence>
<dbReference type="GO" id="GO:0016491">
    <property type="term" value="F:oxidoreductase activity"/>
    <property type="evidence" value="ECO:0007669"/>
    <property type="project" value="UniProtKB-KW"/>
</dbReference>
<reference evidence="7" key="2">
    <citation type="submission" date="2025-08" db="UniProtKB">
        <authorList>
            <consortium name="RefSeq"/>
        </authorList>
    </citation>
    <scope>IDENTIFICATION</scope>
</reference>
<evidence type="ECO:0000256" key="2">
    <source>
        <dbReference type="ARBA" id="ARBA00023002"/>
    </source>
</evidence>
<dbReference type="Gene3D" id="1.10.1040.10">
    <property type="entry name" value="N-(1-d-carboxylethyl)-l-norvaline Dehydrogenase, domain 2"/>
    <property type="match status" value="1"/>
</dbReference>
<evidence type="ECO:0000256" key="3">
    <source>
        <dbReference type="ARBA" id="ARBA00023027"/>
    </source>
</evidence>
<dbReference type="Gene3D" id="3.40.50.720">
    <property type="entry name" value="NAD(P)-binding Rossmann-like Domain"/>
    <property type="match status" value="1"/>
</dbReference>
<gene>
    <name evidence="7" type="ORF">An01g00450</name>
</gene>
<protein>
    <submittedName>
        <fullName evidence="7">Uncharacterized protein</fullName>
    </submittedName>
</protein>
<reference evidence="7" key="1">
    <citation type="submission" date="2025-02" db="EMBL/GenBank/DDBJ databases">
        <authorList>
            <consortium name="NCBI Genome Project"/>
        </authorList>
    </citation>
    <scope>NUCLEOTIDE SEQUENCE</scope>
</reference>
<dbReference type="InterPro" id="IPR051265">
    <property type="entry name" value="HIBADH-related_NP60_sf"/>
</dbReference>
<dbReference type="PIRSF" id="PIRSF000103">
    <property type="entry name" value="HIBADH"/>
    <property type="match status" value="1"/>
</dbReference>
<dbReference type="PANTHER" id="PTHR43580:SF3">
    <property type="entry name" value="6-PHOSPHOGLUCONATE DEHYDROGENASE FAMILY PROTEIN (AFU_ORTHOLOGUE AFUA_2G11600)"/>
    <property type="match status" value="1"/>
</dbReference>
<feature type="active site" evidence="4">
    <location>
        <position position="179"/>
    </location>
</feature>
<comment type="similarity">
    <text evidence="1">Belongs to the HIBADH-related family. NP60 subfamily.</text>
</comment>
<dbReference type="InterPro" id="IPR029154">
    <property type="entry name" value="HIBADH-like_NADP-bd"/>
</dbReference>
<keyword evidence="2" id="KW-0560">Oxidoreductase</keyword>
<evidence type="ECO:0000259" key="5">
    <source>
        <dbReference type="Pfam" id="PF03446"/>
    </source>
</evidence>
<proteinExistence type="inferred from homology"/>
<dbReference type="KEGG" id="ang:An01g00450"/>
<dbReference type="PANTHER" id="PTHR43580">
    <property type="entry name" value="OXIDOREDUCTASE GLYR1-RELATED"/>
    <property type="match status" value="1"/>
</dbReference>
<dbReference type="InterPro" id="IPR013328">
    <property type="entry name" value="6PGD_dom2"/>
</dbReference>
<dbReference type="InterPro" id="IPR015815">
    <property type="entry name" value="HIBADH-related"/>
</dbReference>
<dbReference type="SUPFAM" id="SSF48179">
    <property type="entry name" value="6-phosphogluconate dehydrogenase C-terminal domain-like"/>
    <property type="match status" value="1"/>
</dbReference>
<dbReference type="GeneID" id="4978082"/>
<evidence type="ECO:0000256" key="4">
    <source>
        <dbReference type="PIRSR" id="PIRSR000103-1"/>
    </source>
</evidence>
<dbReference type="VEuPathDB" id="FungiDB:An01g00450"/>
<organism evidence="7">
    <name type="scientific">Aspergillus niger</name>
    <dbReference type="NCBI Taxonomy" id="5061"/>
    <lineage>
        <taxon>Eukaryota</taxon>
        <taxon>Fungi</taxon>
        <taxon>Dikarya</taxon>
        <taxon>Ascomycota</taxon>
        <taxon>Pezizomycotina</taxon>
        <taxon>Eurotiomycetes</taxon>
        <taxon>Eurotiomycetidae</taxon>
        <taxon>Eurotiales</taxon>
        <taxon>Aspergillaceae</taxon>
        <taxon>Aspergillus</taxon>
        <taxon>Aspergillus subgen. Circumdati</taxon>
    </lineage>
</organism>
<dbReference type="InterPro" id="IPR036291">
    <property type="entry name" value="NAD(P)-bd_dom_sf"/>
</dbReference>
<feature type="domain" description="6-phosphogluconate dehydrogenase NADP-binding" evidence="5">
    <location>
        <begin position="5"/>
        <end position="155"/>
    </location>
</feature>
<name>A0AAJ6Q9U3_ASPNG</name>
<keyword evidence="3" id="KW-0520">NAD</keyword>
<dbReference type="Pfam" id="PF03446">
    <property type="entry name" value="NAD_binding_2"/>
    <property type="match status" value="1"/>
</dbReference>
<dbReference type="InterPro" id="IPR006115">
    <property type="entry name" value="6PGDH_NADP-bd"/>
</dbReference>
<dbReference type="InterPro" id="IPR008927">
    <property type="entry name" value="6-PGluconate_DH-like_C_sf"/>
</dbReference>
<accession>A0AAJ6Q9U3</accession>
<feature type="domain" description="3-hydroxyisobutyrate dehydrogenase-like NAD-binding" evidence="6">
    <location>
        <begin position="175"/>
        <end position="289"/>
    </location>
</feature>
<dbReference type="RefSeq" id="XP_001388491.3">
    <property type="nucleotide sequence ID" value="XM_001388454.3"/>
</dbReference>
<dbReference type="AlphaFoldDB" id="A0AAJ6Q9U3"/>
<dbReference type="SUPFAM" id="SSF51735">
    <property type="entry name" value="NAD(P)-binding Rossmann-fold domains"/>
    <property type="match status" value="1"/>
</dbReference>
<evidence type="ECO:0000256" key="1">
    <source>
        <dbReference type="ARBA" id="ARBA00007598"/>
    </source>
</evidence>